<dbReference type="Gene3D" id="1.20.81.30">
    <property type="entry name" value="Type II secretion system (T2SS), domain F"/>
    <property type="match status" value="2"/>
</dbReference>
<reference evidence="11" key="1">
    <citation type="submission" date="2015-07" db="EMBL/GenBank/DDBJ databases">
        <title>Draft genome sequence of Acetobacterium bakii DSM 8293, a potential psychrophilic chemical producer through syngas fermentation.</title>
        <authorList>
            <person name="Song Y."/>
            <person name="Hwang S."/>
            <person name="Cho B.-K."/>
        </authorList>
    </citation>
    <scope>NUCLEOTIDE SEQUENCE [LARGE SCALE GENOMIC DNA]</scope>
    <source>
        <strain evidence="11">DSM 8239</strain>
    </source>
</reference>
<evidence type="ECO:0000256" key="7">
    <source>
        <dbReference type="ARBA" id="ARBA00023136"/>
    </source>
</evidence>
<feature type="domain" description="Type II secretion system protein GspF" evidence="9">
    <location>
        <begin position="72"/>
        <end position="195"/>
    </location>
</feature>
<comment type="similarity">
    <text evidence="2">Belongs to the GSP F family.</text>
</comment>
<feature type="transmembrane region" description="Helical" evidence="8">
    <location>
        <begin position="171"/>
        <end position="194"/>
    </location>
</feature>
<evidence type="ECO:0000256" key="5">
    <source>
        <dbReference type="ARBA" id="ARBA00022692"/>
    </source>
</evidence>
<dbReference type="RefSeq" id="WP_050738780.1">
    <property type="nucleotide sequence ID" value="NZ_RXYC01000007.1"/>
</dbReference>
<keyword evidence="11" id="KW-1185">Reference proteome</keyword>
<comment type="caution">
    <text evidence="10">The sequence shown here is derived from an EMBL/GenBank/DDBJ whole genome shotgun (WGS) entry which is preliminary data.</text>
</comment>
<dbReference type="Pfam" id="PF00482">
    <property type="entry name" value="T2SSF"/>
    <property type="match status" value="2"/>
</dbReference>
<dbReference type="PANTHER" id="PTHR30012">
    <property type="entry name" value="GENERAL SECRETION PATHWAY PROTEIN"/>
    <property type="match status" value="1"/>
</dbReference>
<dbReference type="GO" id="GO:0005886">
    <property type="term" value="C:plasma membrane"/>
    <property type="evidence" value="ECO:0007669"/>
    <property type="project" value="UniProtKB-SubCell"/>
</dbReference>
<dbReference type="Proteomes" id="UP000036873">
    <property type="component" value="Unassembled WGS sequence"/>
</dbReference>
<comment type="subcellular location">
    <subcellularLocation>
        <location evidence="1">Cell inner membrane</location>
        <topology evidence="1">Multi-pass membrane protein</topology>
    </subcellularLocation>
</comment>
<keyword evidence="5 8" id="KW-0812">Transmembrane</keyword>
<evidence type="ECO:0000313" key="11">
    <source>
        <dbReference type="Proteomes" id="UP000036873"/>
    </source>
</evidence>
<accession>A0A0L6U3E5</accession>
<keyword evidence="4" id="KW-0997">Cell inner membrane</keyword>
<evidence type="ECO:0000256" key="1">
    <source>
        <dbReference type="ARBA" id="ARBA00004429"/>
    </source>
</evidence>
<protein>
    <recommendedName>
        <fullName evidence="9">Type II secretion system protein GspF domain-containing protein</fullName>
    </recommendedName>
</protein>
<evidence type="ECO:0000259" key="9">
    <source>
        <dbReference type="Pfam" id="PF00482"/>
    </source>
</evidence>
<organism evidence="10 11">
    <name type="scientific">Acetobacterium bakii</name>
    <dbReference type="NCBI Taxonomy" id="52689"/>
    <lineage>
        <taxon>Bacteria</taxon>
        <taxon>Bacillati</taxon>
        <taxon>Bacillota</taxon>
        <taxon>Clostridia</taxon>
        <taxon>Eubacteriales</taxon>
        <taxon>Eubacteriaceae</taxon>
        <taxon>Acetobacterium</taxon>
    </lineage>
</organism>
<dbReference type="InterPro" id="IPR042094">
    <property type="entry name" value="T2SS_GspF_sf"/>
</dbReference>
<dbReference type="InterPro" id="IPR003004">
    <property type="entry name" value="GspF/PilC"/>
</dbReference>
<dbReference type="FunFam" id="1.20.81.30:FF:000001">
    <property type="entry name" value="Type II secretion system protein F"/>
    <property type="match status" value="1"/>
</dbReference>
<keyword evidence="6 8" id="KW-1133">Transmembrane helix</keyword>
<dbReference type="AlphaFoldDB" id="A0A0L6U3E5"/>
<evidence type="ECO:0000256" key="2">
    <source>
        <dbReference type="ARBA" id="ARBA00005745"/>
    </source>
</evidence>
<feature type="transmembrane region" description="Helical" evidence="8">
    <location>
        <begin position="226"/>
        <end position="244"/>
    </location>
</feature>
<gene>
    <name evidence="10" type="ORF">AKG39_02490</name>
</gene>
<keyword evidence="3" id="KW-1003">Cell membrane</keyword>
<proteinExistence type="inferred from homology"/>
<evidence type="ECO:0000256" key="3">
    <source>
        <dbReference type="ARBA" id="ARBA00022475"/>
    </source>
</evidence>
<dbReference type="InterPro" id="IPR018076">
    <property type="entry name" value="T2SS_GspF_dom"/>
</dbReference>
<evidence type="ECO:0000256" key="4">
    <source>
        <dbReference type="ARBA" id="ARBA00022519"/>
    </source>
</evidence>
<evidence type="ECO:0000256" key="8">
    <source>
        <dbReference type="SAM" id="Phobius"/>
    </source>
</evidence>
<feature type="domain" description="Type II secretion system protein GspF" evidence="9">
    <location>
        <begin position="277"/>
        <end position="397"/>
    </location>
</feature>
<dbReference type="STRING" id="52689.AKG39_02490"/>
<dbReference type="PANTHER" id="PTHR30012:SF0">
    <property type="entry name" value="TYPE II SECRETION SYSTEM PROTEIN F-RELATED"/>
    <property type="match status" value="1"/>
</dbReference>
<keyword evidence="7 8" id="KW-0472">Membrane</keyword>
<dbReference type="EMBL" id="LGYO01000007">
    <property type="protein sequence ID" value="KNZ43044.1"/>
    <property type="molecule type" value="Genomic_DNA"/>
</dbReference>
<evidence type="ECO:0000313" key="10">
    <source>
        <dbReference type="EMBL" id="KNZ43044.1"/>
    </source>
</evidence>
<feature type="transmembrane region" description="Helical" evidence="8">
    <location>
        <begin position="378"/>
        <end position="399"/>
    </location>
</feature>
<sequence>MIKTFAYKAKNAKGENTNGVLQASTQQEAAVVLHNRNLVVLEITEENRVKLFLNKNLNFRLGHVKTKEFSRFCRKFHIILSAGVPIARCLELLKDQTRDTGFARDLSAVCQGIRAGEGLSQAMAAYPKSFPTLFLFMVEAGERSGNLCEILMEMADHYENQEKNHRQMQQVFFYPIILVLVSVLVVVFLLTNVLPTFVGMFKAMDAPLPEPTRILLGMSQTLIADWPMMLLLMVAFLLLLRFVLEIPRVALFKDFLKIKLPGIGGLNKKCCLVILSKTMALLLKSGMDLLSVLDRLDGITENQFIKREVRKLVKKVSSGSSLTQAMEESLVFPIFYSQLVSIGETSGSLPEVLGKIALIYDDEVKNSIKFISTAVEPLILLILGGAVLFILAAIMLPVFDIYTAYSGM</sequence>
<name>A0A0L6U3E5_9FIRM</name>
<evidence type="ECO:0000256" key="6">
    <source>
        <dbReference type="ARBA" id="ARBA00022989"/>
    </source>
</evidence>